<dbReference type="RefSeq" id="WP_143434490.1">
    <property type="nucleotide sequence ID" value="NZ_BMKF01000002.1"/>
</dbReference>
<sequence length="223" mass="23890">MIRFILAAACLALAQTSLSAQTPPTEISSTQYTFSSDDVYNVLTPGQQRKFDEYQADLRELQTTGRALPDGPSREAVLAAFETKKAERDAEFDFLRGINGQTVTLWGTPPPDPSAITALLVMERRTGIGGMLHPHWYKDREGALIGSASPPAVNGDLDTIPAGPTVDLGTWSPGGASMPPAPPPVSCDETPPSHISNPTCHCYETTVMYGLQTVEQCVWISGG</sequence>
<organism evidence="3 4">
    <name type="scientific">Henriciella pelagia</name>
    <dbReference type="NCBI Taxonomy" id="1977912"/>
    <lineage>
        <taxon>Bacteria</taxon>
        <taxon>Pseudomonadati</taxon>
        <taxon>Pseudomonadota</taxon>
        <taxon>Alphaproteobacteria</taxon>
        <taxon>Hyphomonadales</taxon>
        <taxon>Hyphomonadaceae</taxon>
        <taxon>Henriciella</taxon>
    </lineage>
</organism>
<comment type="caution">
    <text evidence="3">The sequence shown here is derived from an EMBL/GenBank/DDBJ whole genome shotgun (WGS) entry which is preliminary data.</text>
</comment>
<reference evidence="4" key="1">
    <citation type="journal article" date="2019" name="Int. J. Syst. Evol. Microbiol.">
        <title>The Global Catalogue of Microorganisms (GCM) 10K type strain sequencing project: providing services to taxonomists for standard genome sequencing and annotation.</title>
        <authorList>
            <consortium name="The Broad Institute Genomics Platform"/>
            <consortium name="The Broad Institute Genome Sequencing Center for Infectious Disease"/>
            <person name="Wu L."/>
            <person name="Ma J."/>
        </authorList>
    </citation>
    <scope>NUCLEOTIDE SEQUENCE [LARGE SCALE GENOMIC DNA]</scope>
    <source>
        <strain evidence="4">CGMCC 1.15928</strain>
    </source>
</reference>
<name>A0ABQ1JXD9_9PROT</name>
<dbReference type="EMBL" id="BMKF01000002">
    <property type="protein sequence ID" value="GGB77404.1"/>
    <property type="molecule type" value="Genomic_DNA"/>
</dbReference>
<evidence type="ECO:0000313" key="4">
    <source>
        <dbReference type="Proteomes" id="UP000628854"/>
    </source>
</evidence>
<feature type="chain" id="PRO_5047482071" evidence="2">
    <location>
        <begin position="21"/>
        <end position="223"/>
    </location>
</feature>
<evidence type="ECO:0000256" key="1">
    <source>
        <dbReference type="SAM" id="MobiDB-lite"/>
    </source>
</evidence>
<dbReference type="Proteomes" id="UP000628854">
    <property type="component" value="Unassembled WGS sequence"/>
</dbReference>
<evidence type="ECO:0000256" key="2">
    <source>
        <dbReference type="SAM" id="SignalP"/>
    </source>
</evidence>
<protein>
    <submittedName>
        <fullName evidence="3">Uncharacterized protein</fullName>
    </submittedName>
</protein>
<accession>A0ABQ1JXD9</accession>
<feature type="signal peptide" evidence="2">
    <location>
        <begin position="1"/>
        <end position="20"/>
    </location>
</feature>
<evidence type="ECO:0000313" key="3">
    <source>
        <dbReference type="EMBL" id="GGB77404.1"/>
    </source>
</evidence>
<keyword evidence="4" id="KW-1185">Reference proteome</keyword>
<keyword evidence="2" id="KW-0732">Signal</keyword>
<feature type="region of interest" description="Disordered" evidence="1">
    <location>
        <begin position="171"/>
        <end position="190"/>
    </location>
</feature>
<proteinExistence type="predicted"/>
<gene>
    <name evidence="3" type="ORF">GCM10011503_27730</name>
</gene>